<dbReference type="GO" id="GO:0005634">
    <property type="term" value="C:nucleus"/>
    <property type="evidence" value="ECO:0007669"/>
    <property type="project" value="UniProtKB-SubCell"/>
</dbReference>
<feature type="compositionally biased region" description="Polar residues" evidence="12">
    <location>
        <begin position="99"/>
        <end position="113"/>
    </location>
</feature>
<evidence type="ECO:0000256" key="5">
    <source>
        <dbReference type="ARBA" id="ARBA00022771"/>
    </source>
</evidence>
<keyword evidence="6" id="KW-0862">Zinc</keyword>
<evidence type="ECO:0000256" key="7">
    <source>
        <dbReference type="ARBA" id="ARBA00023015"/>
    </source>
</evidence>
<evidence type="ECO:0000313" key="15">
    <source>
        <dbReference type="Ensembl" id="ENSVURP00010019243.1"/>
    </source>
</evidence>
<dbReference type="PROSITE" id="PS50805">
    <property type="entry name" value="KRAB"/>
    <property type="match status" value="1"/>
</dbReference>
<dbReference type="GeneTree" id="ENSGT01150000286941"/>
<reference evidence="15" key="3">
    <citation type="submission" date="2025-09" db="UniProtKB">
        <authorList>
            <consortium name="Ensembl"/>
        </authorList>
    </citation>
    <scope>IDENTIFICATION</scope>
</reference>
<keyword evidence="5 11" id="KW-0863">Zinc-finger</keyword>
<dbReference type="STRING" id="29139.ENSVURP00010019243"/>
<dbReference type="FunFam" id="3.30.160.60:FF:000562">
    <property type="entry name" value="Zinc finger protein 786"/>
    <property type="match status" value="3"/>
</dbReference>
<keyword evidence="7" id="KW-0805">Transcription regulation</keyword>
<sequence>MELEIITTCQRNQVAVTFDDVTMYFTEQEWGTLEEWQKELYKHVMKTNYENLFSLGYAIPKPDLITQIEQGEEPFIRDEGHLDRELAIGSRADEHPDMKSTQGQLFSGNSRSSSSKEQENLQNQNSPWLLPFRCSECNKGFTHKSQLANHIRIHREKKPFFCTECNKNYGRKDRLLRHQRLHTGERPFQCPECDKSFHQKGHLLRHLPQHTGERPFPCPECDKSFRVKADMKAHQRRHSGERPFSCSECGKGFTKHCHLTEHIRLHTGERPFKCPECGKTFRLKADMKGHLRIHNKARSFCCSECNKAFPKQSKLTAHIKVHTKKQHYKGLMCGLTNLDWS</sequence>
<comment type="similarity">
    <text evidence="2">Belongs to the krueppel C2H2-type zinc-finger protein family.</text>
</comment>
<dbReference type="GO" id="GO:0000978">
    <property type="term" value="F:RNA polymerase II cis-regulatory region sequence-specific DNA binding"/>
    <property type="evidence" value="ECO:0007669"/>
    <property type="project" value="TreeGrafter"/>
</dbReference>
<keyword evidence="8" id="KW-0238">DNA-binding</keyword>
<keyword evidence="3" id="KW-0479">Metal-binding</keyword>
<dbReference type="SUPFAM" id="SSF109640">
    <property type="entry name" value="KRAB domain (Kruppel-associated box)"/>
    <property type="match status" value="1"/>
</dbReference>
<dbReference type="GO" id="GO:0008270">
    <property type="term" value="F:zinc ion binding"/>
    <property type="evidence" value="ECO:0007669"/>
    <property type="project" value="UniProtKB-KW"/>
</dbReference>
<dbReference type="FunFam" id="3.30.160.60:FF:000151">
    <property type="entry name" value="Zinc finger and SCAN domain-containing 21"/>
    <property type="match status" value="2"/>
</dbReference>
<dbReference type="SMART" id="SM00355">
    <property type="entry name" value="ZnF_C2H2"/>
    <property type="match status" value="7"/>
</dbReference>
<reference evidence="16" key="1">
    <citation type="submission" date="2018-12" db="EMBL/GenBank/DDBJ databases">
        <authorList>
            <person name="Yazar S."/>
        </authorList>
    </citation>
    <scope>NUCLEOTIDE SEQUENCE [LARGE SCALE GENOMIC DNA]</scope>
</reference>
<dbReference type="OMA" id="HIRIHRE"/>
<feature type="domain" description="C2H2-type" evidence="13">
    <location>
        <begin position="272"/>
        <end position="299"/>
    </location>
</feature>
<evidence type="ECO:0000256" key="11">
    <source>
        <dbReference type="PROSITE-ProRule" id="PRU00042"/>
    </source>
</evidence>
<evidence type="ECO:0000256" key="6">
    <source>
        <dbReference type="ARBA" id="ARBA00022833"/>
    </source>
</evidence>
<evidence type="ECO:0000259" key="13">
    <source>
        <dbReference type="PROSITE" id="PS50157"/>
    </source>
</evidence>
<dbReference type="FunFam" id="3.30.160.60:FF:002422">
    <property type="match status" value="1"/>
</dbReference>
<feature type="region of interest" description="Disordered" evidence="12">
    <location>
        <begin position="90"/>
        <end position="123"/>
    </location>
</feature>
<evidence type="ECO:0000256" key="9">
    <source>
        <dbReference type="ARBA" id="ARBA00023163"/>
    </source>
</evidence>
<dbReference type="Proteomes" id="UP000314987">
    <property type="component" value="Unassembled WGS sequence"/>
</dbReference>
<dbReference type="CDD" id="cd07765">
    <property type="entry name" value="KRAB_A-box"/>
    <property type="match status" value="1"/>
</dbReference>
<evidence type="ECO:0000256" key="10">
    <source>
        <dbReference type="ARBA" id="ARBA00023242"/>
    </source>
</evidence>
<name>A0A4X2L5K2_VOMUR</name>
<dbReference type="GO" id="GO:0000981">
    <property type="term" value="F:DNA-binding transcription factor activity, RNA polymerase II-specific"/>
    <property type="evidence" value="ECO:0007669"/>
    <property type="project" value="TreeGrafter"/>
</dbReference>
<proteinExistence type="inferred from homology"/>
<evidence type="ECO:0000256" key="4">
    <source>
        <dbReference type="ARBA" id="ARBA00022737"/>
    </source>
</evidence>
<dbReference type="Gene3D" id="3.30.160.60">
    <property type="entry name" value="Classic Zinc Finger"/>
    <property type="match status" value="7"/>
</dbReference>
<dbReference type="PROSITE" id="PS00028">
    <property type="entry name" value="ZINC_FINGER_C2H2_1"/>
    <property type="match status" value="7"/>
</dbReference>
<evidence type="ECO:0000256" key="3">
    <source>
        <dbReference type="ARBA" id="ARBA00022723"/>
    </source>
</evidence>
<feature type="domain" description="C2H2-type" evidence="13">
    <location>
        <begin position="300"/>
        <end position="327"/>
    </location>
</feature>
<feature type="domain" description="C2H2-type" evidence="13">
    <location>
        <begin position="216"/>
        <end position="243"/>
    </location>
</feature>
<evidence type="ECO:0008006" key="17">
    <source>
        <dbReference type="Google" id="ProtNLM"/>
    </source>
</evidence>
<evidence type="ECO:0000256" key="1">
    <source>
        <dbReference type="ARBA" id="ARBA00004123"/>
    </source>
</evidence>
<dbReference type="PANTHER" id="PTHR23226">
    <property type="entry name" value="ZINC FINGER AND SCAN DOMAIN-CONTAINING"/>
    <property type="match status" value="1"/>
</dbReference>
<dbReference type="SUPFAM" id="SSF57667">
    <property type="entry name" value="beta-beta-alpha zinc fingers"/>
    <property type="match status" value="4"/>
</dbReference>
<dbReference type="AlphaFoldDB" id="A0A4X2L5K2"/>
<dbReference type="PROSITE" id="PS50157">
    <property type="entry name" value="ZINC_FINGER_C2H2_2"/>
    <property type="match status" value="7"/>
</dbReference>
<feature type="domain" description="C2H2-type" evidence="13">
    <location>
        <begin position="188"/>
        <end position="215"/>
    </location>
</feature>
<evidence type="ECO:0000259" key="14">
    <source>
        <dbReference type="PROSITE" id="PS50805"/>
    </source>
</evidence>
<feature type="domain" description="C2H2-type" evidence="13">
    <location>
        <begin position="160"/>
        <end position="187"/>
    </location>
</feature>
<keyword evidence="10" id="KW-0539">Nucleus</keyword>
<dbReference type="InterPro" id="IPR036236">
    <property type="entry name" value="Znf_C2H2_sf"/>
</dbReference>
<comment type="subcellular location">
    <subcellularLocation>
        <location evidence="1">Nucleus</location>
    </subcellularLocation>
</comment>
<dbReference type="Gene3D" id="6.10.140.140">
    <property type="match status" value="1"/>
</dbReference>
<keyword evidence="4" id="KW-0677">Repeat</keyword>
<feature type="domain" description="C2H2-type" evidence="13">
    <location>
        <begin position="132"/>
        <end position="159"/>
    </location>
</feature>
<keyword evidence="9" id="KW-0804">Transcription</keyword>
<accession>A0A4X2L5K2</accession>
<reference evidence="15" key="2">
    <citation type="submission" date="2025-08" db="UniProtKB">
        <authorList>
            <consortium name="Ensembl"/>
        </authorList>
    </citation>
    <scope>IDENTIFICATION</scope>
</reference>
<evidence type="ECO:0000256" key="12">
    <source>
        <dbReference type="SAM" id="MobiDB-lite"/>
    </source>
</evidence>
<feature type="domain" description="KRAB" evidence="14">
    <location>
        <begin position="16"/>
        <end position="87"/>
    </location>
</feature>
<dbReference type="InterPro" id="IPR036051">
    <property type="entry name" value="KRAB_dom_sf"/>
</dbReference>
<evidence type="ECO:0000313" key="16">
    <source>
        <dbReference type="Proteomes" id="UP000314987"/>
    </source>
</evidence>
<dbReference type="SMART" id="SM00349">
    <property type="entry name" value="KRAB"/>
    <property type="match status" value="1"/>
</dbReference>
<dbReference type="InterPro" id="IPR013087">
    <property type="entry name" value="Znf_C2H2_type"/>
</dbReference>
<evidence type="ECO:0000256" key="8">
    <source>
        <dbReference type="ARBA" id="ARBA00023125"/>
    </source>
</evidence>
<dbReference type="FunFam" id="3.30.160.60:FF:002343">
    <property type="entry name" value="Zinc finger protein 33A"/>
    <property type="match status" value="1"/>
</dbReference>
<dbReference type="Pfam" id="PF01352">
    <property type="entry name" value="KRAB"/>
    <property type="match status" value="1"/>
</dbReference>
<dbReference type="PANTHER" id="PTHR23226:SF377">
    <property type="entry name" value="ZINC FINGER AND SCAN DOMAIN-CONTAINING PROTEIN 20"/>
    <property type="match status" value="1"/>
</dbReference>
<feature type="domain" description="C2H2-type" evidence="13">
    <location>
        <begin position="244"/>
        <end position="271"/>
    </location>
</feature>
<dbReference type="Ensembl" id="ENSVURT00010021895.1">
    <property type="protein sequence ID" value="ENSVURP00010019243.1"/>
    <property type="gene ID" value="ENSVURG00010014676.1"/>
</dbReference>
<dbReference type="Pfam" id="PF00096">
    <property type="entry name" value="zf-C2H2"/>
    <property type="match status" value="7"/>
</dbReference>
<keyword evidence="16" id="KW-1185">Reference proteome</keyword>
<dbReference type="InterPro" id="IPR001909">
    <property type="entry name" value="KRAB"/>
</dbReference>
<evidence type="ECO:0000256" key="2">
    <source>
        <dbReference type="ARBA" id="ARBA00006991"/>
    </source>
</evidence>
<protein>
    <recommendedName>
        <fullName evidence="17">Zinc finger protein 786</fullName>
    </recommendedName>
</protein>
<organism evidence="15 16">
    <name type="scientific">Vombatus ursinus</name>
    <name type="common">Common wombat</name>
    <dbReference type="NCBI Taxonomy" id="29139"/>
    <lineage>
        <taxon>Eukaryota</taxon>
        <taxon>Metazoa</taxon>
        <taxon>Chordata</taxon>
        <taxon>Craniata</taxon>
        <taxon>Vertebrata</taxon>
        <taxon>Euteleostomi</taxon>
        <taxon>Mammalia</taxon>
        <taxon>Metatheria</taxon>
        <taxon>Diprotodontia</taxon>
        <taxon>Vombatidae</taxon>
        <taxon>Vombatus</taxon>
    </lineage>
</organism>